<gene>
    <name evidence="2" type="ORF">NDU88_011081</name>
</gene>
<evidence type="ECO:0000313" key="3">
    <source>
        <dbReference type="Proteomes" id="UP001066276"/>
    </source>
</evidence>
<dbReference type="AlphaFoldDB" id="A0AAV7QW77"/>
<reference evidence="2" key="1">
    <citation type="journal article" date="2022" name="bioRxiv">
        <title>Sequencing and chromosome-scale assembly of the giantPleurodeles waltlgenome.</title>
        <authorList>
            <person name="Brown T."/>
            <person name="Elewa A."/>
            <person name="Iarovenko S."/>
            <person name="Subramanian E."/>
            <person name="Araus A.J."/>
            <person name="Petzold A."/>
            <person name="Susuki M."/>
            <person name="Suzuki K.-i.T."/>
            <person name="Hayashi T."/>
            <person name="Toyoda A."/>
            <person name="Oliveira C."/>
            <person name="Osipova E."/>
            <person name="Leigh N.D."/>
            <person name="Simon A."/>
            <person name="Yun M.H."/>
        </authorList>
    </citation>
    <scope>NUCLEOTIDE SEQUENCE</scope>
    <source>
        <strain evidence="2">20211129_DDA</strain>
        <tissue evidence="2">Liver</tissue>
    </source>
</reference>
<protein>
    <submittedName>
        <fullName evidence="2">Uncharacterized protein</fullName>
    </submittedName>
</protein>
<comment type="caution">
    <text evidence="2">The sequence shown here is derived from an EMBL/GenBank/DDBJ whole genome shotgun (WGS) entry which is preliminary data.</text>
</comment>
<feature type="region of interest" description="Disordered" evidence="1">
    <location>
        <begin position="31"/>
        <end position="63"/>
    </location>
</feature>
<feature type="region of interest" description="Disordered" evidence="1">
    <location>
        <begin position="133"/>
        <end position="162"/>
    </location>
</feature>
<evidence type="ECO:0000313" key="2">
    <source>
        <dbReference type="EMBL" id="KAJ1144786.1"/>
    </source>
</evidence>
<dbReference type="Proteomes" id="UP001066276">
    <property type="component" value="Chromosome 6"/>
</dbReference>
<accession>A0AAV7QW77</accession>
<evidence type="ECO:0000256" key="1">
    <source>
        <dbReference type="SAM" id="MobiDB-lite"/>
    </source>
</evidence>
<dbReference type="EMBL" id="JANPWB010000010">
    <property type="protein sequence ID" value="KAJ1144786.1"/>
    <property type="molecule type" value="Genomic_DNA"/>
</dbReference>
<name>A0AAV7QW77_PLEWA</name>
<feature type="region of interest" description="Disordered" evidence="1">
    <location>
        <begin position="83"/>
        <end position="115"/>
    </location>
</feature>
<feature type="compositionally biased region" description="Polar residues" evidence="1">
    <location>
        <begin position="97"/>
        <end position="115"/>
    </location>
</feature>
<sequence>MRLKEATAQQHEWPNLWSPCPLSRSPVLRASKGIPQSHTSGAAGRPMCAGVDPPLPHGVRRGRAPVLRSPRYWALRRNGRCSDSLAVGSSPAPSPLRSPTQPRAKRVSSTPVQRSPTSAFSLCRLPLAAVCPPTRTSTASRHHNQDSQGSGEVERCGAPTVW</sequence>
<proteinExistence type="predicted"/>
<keyword evidence="3" id="KW-1185">Reference proteome</keyword>
<organism evidence="2 3">
    <name type="scientific">Pleurodeles waltl</name>
    <name type="common">Iberian ribbed newt</name>
    <dbReference type="NCBI Taxonomy" id="8319"/>
    <lineage>
        <taxon>Eukaryota</taxon>
        <taxon>Metazoa</taxon>
        <taxon>Chordata</taxon>
        <taxon>Craniata</taxon>
        <taxon>Vertebrata</taxon>
        <taxon>Euteleostomi</taxon>
        <taxon>Amphibia</taxon>
        <taxon>Batrachia</taxon>
        <taxon>Caudata</taxon>
        <taxon>Salamandroidea</taxon>
        <taxon>Salamandridae</taxon>
        <taxon>Pleurodelinae</taxon>
        <taxon>Pleurodeles</taxon>
    </lineage>
</organism>